<dbReference type="Proteomes" id="UP000182276">
    <property type="component" value="Unassembled WGS sequence"/>
</dbReference>
<keyword evidence="3" id="KW-0472">Membrane</keyword>
<reference evidence="6" key="1">
    <citation type="submission" date="2014-03" db="EMBL/GenBank/DDBJ databases">
        <title>Complete genome of Pseudomonas balearica DSM 6083T, a sewage water isolate from an enrichment with 2-methylnaphthalene.</title>
        <authorList>
            <person name="Salva-Serra F."/>
            <person name="Jaen-Luchoro D."/>
            <person name="Busquets A."/>
            <person name="Pena A."/>
            <person name="Gomila M."/>
            <person name="Bosch R."/>
            <person name="Nogales B."/>
            <person name="Garcia-Valdes E."/>
            <person name="Lalucat J."/>
            <person name="Bennasar A."/>
        </authorList>
    </citation>
    <scope>NUCLEOTIDE SEQUENCE [LARGE SCALE GENOMIC DNA]</scope>
    <source>
        <strain evidence="6">DSM 6083</strain>
    </source>
</reference>
<dbReference type="AlphaFoldDB" id="A0A8D4C5N6"/>
<dbReference type="KEGG" id="pbm:CL52_05395"/>
<name>A0A8D4C5N6_9GAMM</name>
<reference evidence="5 7" key="2">
    <citation type="submission" date="2016-10" db="EMBL/GenBank/DDBJ databases">
        <authorList>
            <person name="Varghese N."/>
            <person name="Submissions S."/>
        </authorList>
    </citation>
    <scope>NUCLEOTIDE SEQUENCE [LARGE SCALE GENOMIC DNA]</scope>
    <source>
        <strain evidence="5 7">DSM 6083</strain>
    </source>
</reference>
<keyword evidence="3" id="KW-0812">Transmembrane</keyword>
<evidence type="ECO:0000256" key="1">
    <source>
        <dbReference type="SAM" id="Coils"/>
    </source>
</evidence>
<keyword evidence="7" id="KW-1185">Reference proteome</keyword>
<dbReference type="EMBL" id="FNHO01000015">
    <property type="protein sequence ID" value="SDM96577.1"/>
    <property type="molecule type" value="Genomic_DNA"/>
</dbReference>
<sequence>MRNDAHDEVDPITSLTAARERETPYPPPALEPMPRPAMQDEGSRSRQRRRGASTAPLWALVVALLIGLAGLGWWSNQRIGALELQLVATQESFARISEDAVGRLQDISGKVVAAESSVTTESEAVKLRIKQLENQMVELGRKQQAFATEQQSLLGRQGNQDKRLDEQGAKLETAATGLRSQQTELARQGDTLKTLASEQASLKTALDGQTKLAAAVDALRKDVEALQQRGNPSQAISRLEQDLLVLRSELDNRPAAAQGPTTGEFDAFRAQMTRHINTLQSQIANLQGQIDAR</sequence>
<dbReference type="Proteomes" id="UP000031271">
    <property type="component" value="Chromosome"/>
</dbReference>
<dbReference type="GeneID" id="77259350"/>
<accession>A0A8D4C5N6</accession>
<evidence type="ECO:0000313" key="6">
    <source>
        <dbReference type="Proteomes" id="UP000031271"/>
    </source>
</evidence>
<dbReference type="RefSeq" id="WP_043218972.1">
    <property type="nucleotide sequence ID" value="NZ_CP007511.1"/>
</dbReference>
<feature type="region of interest" description="Disordered" evidence="2">
    <location>
        <begin position="1"/>
        <end position="50"/>
    </location>
</feature>
<feature type="transmembrane region" description="Helical" evidence="3">
    <location>
        <begin position="55"/>
        <end position="74"/>
    </location>
</feature>
<organism evidence="4 6">
    <name type="scientific">Stutzerimonas balearica DSM 6083</name>
    <dbReference type="NCBI Taxonomy" id="1123016"/>
    <lineage>
        <taxon>Bacteria</taxon>
        <taxon>Pseudomonadati</taxon>
        <taxon>Pseudomonadota</taxon>
        <taxon>Gammaproteobacteria</taxon>
        <taxon>Pseudomonadales</taxon>
        <taxon>Pseudomonadaceae</taxon>
        <taxon>Stutzerimonas</taxon>
    </lineage>
</organism>
<keyword evidence="1" id="KW-0175">Coiled coil</keyword>
<dbReference type="Gene3D" id="1.20.5.340">
    <property type="match status" value="1"/>
</dbReference>
<evidence type="ECO:0000256" key="2">
    <source>
        <dbReference type="SAM" id="MobiDB-lite"/>
    </source>
</evidence>
<feature type="coiled-coil region" evidence="1">
    <location>
        <begin position="122"/>
        <end position="149"/>
    </location>
</feature>
<reference evidence="4 6" key="3">
    <citation type="journal article" name="Genome Announc.">
        <title>Complete Genome Sequence of Pseudomonas balearica DSM 6083T.</title>
        <authorList>
            <person name="Bennasar-Figueras A."/>
            <person name="Salva-Serra F."/>
            <person name="Jaen-Luchoro D."/>
            <person name="Segui C."/>
            <person name="Aliaga F."/>
            <person name="Busquets A."/>
            <person name="Gomila M."/>
            <person name="Moore E.R."/>
            <person name="Lalucat J."/>
        </authorList>
    </citation>
    <scope>NUCLEOTIDE SEQUENCE [LARGE SCALE GENOMIC DNA]</scope>
    <source>
        <strain evidence="6">DSM 6083</strain>
        <strain evidence="4">DSM6083</strain>
    </source>
</reference>
<proteinExistence type="predicted"/>
<evidence type="ECO:0000256" key="3">
    <source>
        <dbReference type="SAM" id="Phobius"/>
    </source>
</evidence>
<evidence type="ECO:0000313" key="4">
    <source>
        <dbReference type="EMBL" id="AJE14498.1"/>
    </source>
</evidence>
<keyword evidence="3" id="KW-1133">Transmembrane helix</keyword>
<feature type="compositionally biased region" description="Pro residues" evidence="2">
    <location>
        <begin position="24"/>
        <end position="35"/>
    </location>
</feature>
<gene>
    <name evidence="4" type="ORF">CL52_05395</name>
    <name evidence="5" type="ORF">SAMN05660875_11533</name>
</gene>
<evidence type="ECO:0000313" key="7">
    <source>
        <dbReference type="Proteomes" id="UP000182276"/>
    </source>
</evidence>
<protein>
    <submittedName>
        <fullName evidence="4">ATPase</fullName>
    </submittedName>
</protein>
<dbReference type="EMBL" id="CP007511">
    <property type="protein sequence ID" value="AJE14498.1"/>
    <property type="molecule type" value="Genomic_DNA"/>
</dbReference>
<evidence type="ECO:0000313" key="5">
    <source>
        <dbReference type="EMBL" id="SDM96577.1"/>
    </source>
</evidence>